<dbReference type="InterPro" id="IPR011990">
    <property type="entry name" value="TPR-like_helical_dom_sf"/>
</dbReference>
<protein>
    <submittedName>
        <fullName evidence="1">Uncharacterized protein</fullName>
    </submittedName>
</protein>
<dbReference type="Pfam" id="PF13428">
    <property type="entry name" value="TPR_14"/>
    <property type="match status" value="1"/>
</dbReference>
<proteinExistence type="predicted"/>
<dbReference type="EMBL" id="UINC01014406">
    <property type="protein sequence ID" value="SVA61453.1"/>
    <property type="molecule type" value="Genomic_DNA"/>
</dbReference>
<feature type="non-terminal residue" evidence="1">
    <location>
        <position position="1"/>
    </location>
</feature>
<feature type="non-terminal residue" evidence="1">
    <location>
        <position position="48"/>
    </location>
</feature>
<evidence type="ECO:0000313" key="1">
    <source>
        <dbReference type="EMBL" id="SVA61453.1"/>
    </source>
</evidence>
<organism evidence="1">
    <name type="scientific">marine metagenome</name>
    <dbReference type="NCBI Taxonomy" id="408172"/>
    <lineage>
        <taxon>unclassified sequences</taxon>
        <taxon>metagenomes</taxon>
        <taxon>ecological metagenomes</taxon>
    </lineage>
</organism>
<accession>A0A381XB59</accession>
<dbReference type="AlphaFoldDB" id="A0A381XB59"/>
<dbReference type="PROSITE" id="PS50005">
    <property type="entry name" value="TPR"/>
    <property type="match status" value="1"/>
</dbReference>
<dbReference type="SUPFAM" id="SSF48452">
    <property type="entry name" value="TPR-like"/>
    <property type="match status" value="1"/>
</dbReference>
<reference evidence="1" key="1">
    <citation type="submission" date="2018-05" db="EMBL/GenBank/DDBJ databases">
        <authorList>
            <person name="Lanie J.A."/>
            <person name="Ng W.-L."/>
            <person name="Kazmierczak K.M."/>
            <person name="Andrzejewski T.M."/>
            <person name="Davidsen T.M."/>
            <person name="Wayne K.J."/>
            <person name="Tettelin H."/>
            <person name="Glass J.I."/>
            <person name="Rusch D."/>
            <person name="Podicherti R."/>
            <person name="Tsui H.-C.T."/>
            <person name="Winkler M.E."/>
        </authorList>
    </citation>
    <scope>NUCLEOTIDE SEQUENCE</scope>
</reference>
<gene>
    <name evidence="1" type="ORF">METZ01_LOCUS114307</name>
</gene>
<sequence>VKREIYASLARDYSASGRYDRSEEHANRVLKLDKKNRWALEFLIDISE</sequence>
<dbReference type="InterPro" id="IPR019734">
    <property type="entry name" value="TPR_rpt"/>
</dbReference>
<name>A0A381XB59_9ZZZZ</name>